<dbReference type="CDD" id="cd04301">
    <property type="entry name" value="NAT_SF"/>
    <property type="match status" value="1"/>
</dbReference>
<gene>
    <name evidence="2" type="ORF">STRMA_0411</name>
</gene>
<feature type="domain" description="N-acetyltransferase" evidence="1">
    <location>
        <begin position="3"/>
        <end position="141"/>
    </location>
</feature>
<evidence type="ECO:0000313" key="3">
    <source>
        <dbReference type="Proteomes" id="UP000003573"/>
    </source>
</evidence>
<dbReference type="Gene3D" id="3.40.630.30">
    <property type="match status" value="1"/>
</dbReference>
<accession>G5JYZ5</accession>
<dbReference type="AlphaFoldDB" id="G5JYZ5"/>
<dbReference type="InterPro" id="IPR016181">
    <property type="entry name" value="Acyl_CoA_acyltransferase"/>
</dbReference>
<dbReference type="GO" id="GO:0016747">
    <property type="term" value="F:acyltransferase activity, transferring groups other than amino-acyl groups"/>
    <property type="evidence" value="ECO:0007669"/>
    <property type="project" value="InterPro"/>
</dbReference>
<organism evidence="2 3">
    <name type="scientific">Streptococcus macacae NCTC 11558</name>
    <dbReference type="NCBI Taxonomy" id="764298"/>
    <lineage>
        <taxon>Bacteria</taxon>
        <taxon>Bacillati</taxon>
        <taxon>Bacillota</taxon>
        <taxon>Bacilli</taxon>
        <taxon>Lactobacillales</taxon>
        <taxon>Streptococcaceae</taxon>
        <taxon>Streptococcus</taxon>
    </lineage>
</organism>
<reference evidence="2 3" key="1">
    <citation type="journal article" date="2014" name="Int. J. Syst. Evol. Microbiol.">
        <title>Phylogenomics and the dynamic genome evolution of the genus Streptococcus.</title>
        <authorList>
            <consortium name="The Broad Institute Genome Sequencing Platform"/>
            <person name="Richards V.P."/>
            <person name="Palmer S.R."/>
            <person name="Pavinski Bitar P.D."/>
            <person name="Qin X."/>
            <person name="Weinstock G.M."/>
            <person name="Highlander S.K."/>
            <person name="Town C.D."/>
            <person name="Burne R.A."/>
            <person name="Stanhope M.J."/>
        </authorList>
    </citation>
    <scope>NUCLEOTIDE SEQUENCE [LARGE SCALE GENOMIC DNA]</scope>
    <source>
        <strain evidence="2 3">NCTC 11558</strain>
    </source>
</reference>
<dbReference type="OrthoDB" id="9787920at2"/>
<dbReference type="eggNOG" id="COG0456">
    <property type="taxonomic scope" value="Bacteria"/>
</dbReference>
<protein>
    <submittedName>
        <fullName evidence="2">Acetyltransferase, GNAT family</fullName>
    </submittedName>
</protein>
<dbReference type="STRING" id="764298.STRMA_0411"/>
<name>G5JYZ5_9STRE</name>
<dbReference type="PROSITE" id="PS51186">
    <property type="entry name" value="GNAT"/>
    <property type="match status" value="1"/>
</dbReference>
<keyword evidence="3" id="KW-1185">Reference proteome</keyword>
<evidence type="ECO:0000259" key="1">
    <source>
        <dbReference type="PROSITE" id="PS51186"/>
    </source>
</evidence>
<evidence type="ECO:0000313" key="2">
    <source>
        <dbReference type="EMBL" id="EHJ53382.1"/>
    </source>
</evidence>
<dbReference type="RefSeq" id="WP_003082461.1">
    <property type="nucleotide sequence ID" value="NZ_AEUW02000001.1"/>
</dbReference>
<dbReference type="Pfam" id="PF00583">
    <property type="entry name" value="Acetyltransf_1"/>
    <property type="match status" value="1"/>
</dbReference>
<proteinExistence type="predicted"/>
<dbReference type="EMBL" id="AEUW02000001">
    <property type="protein sequence ID" value="EHJ53382.1"/>
    <property type="molecule type" value="Genomic_DNA"/>
</dbReference>
<comment type="caution">
    <text evidence="2">The sequence shown here is derived from an EMBL/GenBank/DDBJ whole genome shotgun (WGS) entry which is preliminary data.</text>
</comment>
<dbReference type="SUPFAM" id="SSF55729">
    <property type="entry name" value="Acyl-CoA N-acyltransferases (Nat)"/>
    <property type="match status" value="1"/>
</dbReference>
<dbReference type="InterPro" id="IPR000182">
    <property type="entry name" value="GNAT_dom"/>
</dbReference>
<sequence>MTVHFSETNEDLSPFFDPIFEAQYVQHFQADKPKKQKKQLQFVMKDDADQILAAASCQQLYQMLKIEDLAVDPALQHQKLGSQLLDYIKDYASSHNLLTLILTTRSYQAKDFYLKQGFSIYGQLADVPFEGVTTYYFVYKV</sequence>
<dbReference type="Proteomes" id="UP000003573">
    <property type="component" value="Unassembled WGS sequence"/>
</dbReference>